<feature type="domain" description="Thioredoxin" evidence="6">
    <location>
        <begin position="309"/>
        <end position="451"/>
    </location>
</feature>
<dbReference type="SUPFAM" id="SSF52833">
    <property type="entry name" value="Thioredoxin-like"/>
    <property type="match status" value="1"/>
</dbReference>
<dbReference type="KEGG" id="mmab:HQ865_19790"/>
<dbReference type="PANTHER" id="PTHR42852">
    <property type="entry name" value="THIOL:DISULFIDE INTERCHANGE PROTEIN DSBE"/>
    <property type="match status" value="1"/>
</dbReference>
<dbReference type="GO" id="GO:0016491">
    <property type="term" value="F:oxidoreductase activity"/>
    <property type="evidence" value="ECO:0007669"/>
    <property type="project" value="InterPro"/>
</dbReference>
<dbReference type="PROSITE" id="PS51352">
    <property type="entry name" value="THIOREDOXIN_2"/>
    <property type="match status" value="1"/>
</dbReference>
<dbReference type="InterPro" id="IPR036249">
    <property type="entry name" value="Thioredoxin-like_sf"/>
</dbReference>
<evidence type="ECO:0000313" key="8">
    <source>
        <dbReference type="Proteomes" id="UP000505355"/>
    </source>
</evidence>
<dbReference type="InterPro" id="IPR013766">
    <property type="entry name" value="Thioredoxin_domain"/>
</dbReference>
<keyword evidence="8" id="KW-1185">Reference proteome</keyword>
<keyword evidence="4" id="KW-0676">Redox-active center</keyword>
<evidence type="ECO:0000259" key="6">
    <source>
        <dbReference type="PROSITE" id="PS51352"/>
    </source>
</evidence>
<comment type="subcellular location">
    <subcellularLocation>
        <location evidence="1">Cell envelope</location>
    </subcellularLocation>
</comment>
<dbReference type="CDD" id="cd02966">
    <property type="entry name" value="TlpA_like_family"/>
    <property type="match status" value="1"/>
</dbReference>
<keyword evidence="3" id="KW-1015">Disulfide bond</keyword>
<dbReference type="GO" id="GO:0017004">
    <property type="term" value="P:cytochrome complex assembly"/>
    <property type="evidence" value="ECO:0007669"/>
    <property type="project" value="UniProtKB-KW"/>
</dbReference>
<protein>
    <submittedName>
        <fullName evidence="7">TlpA family protein disulfide reductase</fullName>
    </submittedName>
</protein>
<dbReference type="EMBL" id="CP054139">
    <property type="protein sequence ID" value="QKJ31911.1"/>
    <property type="molecule type" value="Genomic_DNA"/>
</dbReference>
<keyword evidence="2" id="KW-0201">Cytochrome c-type biogenesis</keyword>
<dbReference type="InterPro" id="IPR050553">
    <property type="entry name" value="Thioredoxin_ResA/DsbE_sf"/>
</dbReference>
<dbReference type="RefSeq" id="WP_173416565.1">
    <property type="nucleotide sequence ID" value="NZ_CP054139.1"/>
</dbReference>
<dbReference type="AlphaFoldDB" id="A0A7D4QAC4"/>
<dbReference type="Pfam" id="PF08534">
    <property type="entry name" value="Redoxin"/>
    <property type="match status" value="1"/>
</dbReference>
<dbReference type="PANTHER" id="PTHR42852:SF6">
    <property type="entry name" value="THIOL:DISULFIDE INTERCHANGE PROTEIN DSBE"/>
    <property type="match status" value="1"/>
</dbReference>
<dbReference type="InterPro" id="IPR013740">
    <property type="entry name" value="Redoxin"/>
</dbReference>
<dbReference type="Gene3D" id="3.40.30.10">
    <property type="entry name" value="Glutaredoxin"/>
    <property type="match status" value="1"/>
</dbReference>
<evidence type="ECO:0000256" key="3">
    <source>
        <dbReference type="ARBA" id="ARBA00023157"/>
    </source>
</evidence>
<name>A0A7D4QAC4_9SPHI</name>
<dbReference type="Proteomes" id="UP000505355">
    <property type="component" value="Chromosome"/>
</dbReference>
<evidence type="ECO:0000256" key="1">
    <source>
        <dbReference type="ARBA" id="ARBA00004196"/>
    </source>
</evidence>
<accession>A0A7D4QAC4</accession>
<evidence type="ECO:0000256" key="2">
    <source>
        <dbReference type="ARBA" id="ARBA00022748"/>
    </source>
</evidence>
<dbReference type="GO" id="GO:0030313">
    <property type="term" value="C:cell envelope"/>
    <property type="evidence" value="ECO:0007669"/>
    <property type="project" value="UniProtKB-SubCell"/>
</dbReference>
<feature type="chain" id="PRO_5028935401" evidence="5">
    <location>
        <begin position="23"/>
        <end position="451"/>
    </location>
</feature>
<gene>
    <name evidence="7" type="ORF">HQ865_19790</name>
</gene>
<reference evidence="7 8" key="1">
    <citation type="submission" date="2020-05" db="EMBL/GenBank/DDBJ databases">
        <title>Mucilaginibacter mali sp. nov.</title>
        <authorList>
            <person name="Kim H.S."/>
            <person name="Lee K.C."/>
            <person name="Suh M.K."/>
            <person name="Kim J.-S."/>
            <person name="Han K.-I."/>
            <person name="Eom M.K."/>
            <person name="Shin Y.K."/>
            <person name="Lee J.-S."/>
        </authorList>
    </citation>
    <scope>NUCLEOTIDE SEQUENCE [LARGE SCALE GENOMIC DNA]</scope>
    <source>
        <strain evidence="7 8">G2-14</strain>
    </source>
</reference>
<proteinExistence type="predicted"/>
<organism evidence="7 8">
    <name type="scientific">Mucilaginibacter mali</name>
    <dbReference type="NCBI Taxonomy" id="2740462"/>
    <lineage>
        <taxon>Bacteria</taxon>
        <taxon>Pseudomonadati</taxon>
        <taxon>Bacteroidota</taxon>
        <taxon>Sphingobacteriia</taxon>
        <taxon>Sphingobacteriales</taxon>
        <taxon>Sphingobacteriaceae</taxon>
        <taxon>Mucilaginibacter</taxon>
    </lineage>
</organism>
<evidence type="ECO:0000313" key="7">
    <source>
        <dbReference type="EMBL" id="QKJ31911.1"/>
    </source>
</evidence>
<evidence type="ECO:0000256" key="4">
    <source>
        <dbReference type="ARBA" id="ARBA00023284"/>
    </source>
</evidence>
<evidence type="ECO:0000256" key="5">
    <source>
        <dbReference type="SAM" id="SignalP"/>
    </source>
</evidence>
<feature type="signal peptide" evidence="5">
    <location>
        <begin position="1"/>
        <end position="22"/>
    </location>
</feature>
<keyword evidence="5" id="KW-0732">Signal</keyword>
<sequence length="451" mass="49785">MKIKGILLLLIAAATAIHFTLAPPPGTVTITGSIIHINNKMQVADMSEMKSLVLPNDARTFIPDSAGNFTVSFKLDKPNYFRIGRNILYLSPGDNLKVALDYNAPEKAVITGPGAEANNYLRGTPFPHGGSFLNAGSRIKKTTQLTIDTILAIGRAREQELAKVQNISPKFREYEQARIKADIVNSIGSMAVYYPMMRKMNRDSVPAFQAAFKKQTEPMMAQYGKGFINPDYLKLEVYASVVEDVMDKNDNSAAAAQIKDWLKASEVAYQIQHMGSKAEVIAKKAQVDAIASPVYRSAVQDTYSNLIKFGNGDKAIDFTAMTADGKKIKLSDMQGKIIFVDIWATWCGPCIAELPYLEKLKEKYKDNKDLVFVSLSIDDNRAAWKEKLKSMNADGVQCITDRSSLNDYSVIDIPRTIVINKDFKITAMKGNLPSAKQTGKLLDDMLAGVVK</sequence>